<dbReference type="RefSeq" id="WP_077388833.1">
    <property type="nucleotide sequence ID" value="NZ_CP019645.1"/>
</dbReference>
<evidence type="ECO:0000313" key="2">
    <source>
        <dbReference type="EMBL" id="AQQ59896.1"/>
    </source>
</evidence>
<gene>
    <name evidence="2" type="ORF">XJ32_07140</name>
</gene>
<dbReference type="Proteomes" id="UP000188298">
    <property type="component" value="Chromosome"/>
</dbReference>
<feature type="coiled-coil region" evidence="1">
    <location>
        <begin position="1"/>
        <end position="28"/>
    </location>
</feature>
<dbReference type="AlphaFoldDB" id="A0A1Q2LHF1"/>
<protein>
    <submittedName>
        <fullName evidence="2">Uncharacterized protein</fullName>
    </submittedName>
</protein>
<sequence>MASLTDLIQNMIQANETTQQELQSTKQEFNDLKSYVDTQVSDENILDIMHEQFIKDEYFTSESFYNDIGQALINKYGLGNLINLDRNQVNEAVKEYLAKNLDTKAVTEYIMQNYTGEIRDAMIRRIRIESKSILDNYDFSLQVLPRLEVLFKEFVKNYELTSYLMKSTAQLFVAQESNLAFMLEYIVAKELLHNP</sequence>
<reference evidence="2 3" key="1">
    <citation type="submission" date="2017-02" db="EMBL/GenBank/DDBJ databases">
        <title>Whole genome sequencing of Helicobacter bilis strain AAQJH.</title>
        <authorList>
            <person name="Conlan S."/>
            <person name="Thomas P.J."/>
            <person name="Mullikin J."/>
            <person name="Palmore T.N."/>
            <person name="Frank K.M."/>
            <person name="Segre J.A."/>
        </authorList>
    </citation>
    <scope>NUCLEOTIDE SEQUENCE [LARGE SCALE GENOMIC DNA]</scope>
    <source>
        <strain evidence="2 3">AAQJH</strain>
    </source>
</reference>
<dbReference type="EMBL" id="CP019645">
    <property type="protein sequence ID" value="AQQ59896.1"/>
    <property type="molecule type" value="Genomic_DNA"/>
</dbReference>
<proteinExistence type="predicted"/>
<dbReference type="KEGG" id="hbl:XJ32_07140"/>
<evidence type="ECO:0000313" key="3">
    <source>
        <dbReference type="Proteomes" id="UP000188298"/>
    </source>
</evidence>
<keyword evidence="1" id="KW-0175">Coiled coil</keyword>
<evidence type="ECO:0000256" key="1">
    <source>
        <dbReference type="SAM" id="Coils"/>
    </source>
</evidence>
<accession>A0A1Q2LHF1</accession>
<name>A0A1Q2LHF1_9HELI</name>
<organism evidence="2 3">
    <name type="scientific">Helicobacter bilis</name>
    <dbReference type="NCBI Taxonomy" id="37372"/>
    <lineage>
        <taxon>Bacteria</taxon>
        <taxon>Pseudomonadati</taxon>
        <taxon>Campylobacterota</taxon>
        <taxon>Epsilonproteobacteria</taxon>
        <taxon>Campylobacterales</taxon>
        <taxon>Helicobacteraceae</taxon>
        <taxon>Helicobacter</taxon>
    </lineage>
</organism>